<dbReference type="RefSeq" id="WP_171297315.1">
    <property type="nucleotide sequence ID" value="NZ_CP087098.1"/>
</dbReference>
<evidence type="ECO:0000256" key="3">
    <source>
        <dbReference type="ARBA" id="ARBA00023295"/>
    </source>
</evidence>
<dbReference type="SUPFAM" id="SSF51445">
    <property type="entry name" value="(Trans)glycosidases"/>
    <property type="match status" value="1"/>
</dbReference>
<proteinExistence type="inferred from homology"/>
<sequence>MKGIDISSYEANVDFEKVKNSGIEIVYIKATEGITYTNPLLKSQYAGAKAAGLKIGFYHYLRANDPILEAKFFLSVIHGLSSDCKHAIDVEVSLGQTITKTSSNIMQFANYLISTNNEVCLYTGDYFYANNLNSSVKNIPLWVAHYGVAKPDAANYIGFQYSESGKIDGINGSVDLDEFSTSILVSSIPPVIIINRVVKAFQHAVNLVGLKDKNGYKLIEDGIKGTHTNEVIAKIFFTNGSHNELARWIQQRLIALGFSCGKTGADSYFGVNTLVAVKKFQTIRTLKPDGIVGPLTINQLLK</sequence>
<gene>
    <name evidence="5" type="ORF">HLQ16_11805</name>
</gene>
<dbReference type="Gene3D" id="3.20.20.80">
    <property type="entry name" value="Glycosidases"/>
    <property type="match status" value="1"/>
</dbReference>
<dbReference type="InterPro" id="IPR018077">
    <property type="entry name" value="Glyco_hydro_fam25_subgr"/>
</dbReference>
<dbReference type="GO" id="GO:0003796">
    <property type="term" value="F:lysozyme activity"/>
    <property type="evidence" value="ECO:0007669"/>
    <property type="project" value="InterPro"/>
</dbReference>
<accession>A0A7Y3WT39</accession>
<dbReference type="Pfam" id="PF01183">
    <property type="entry name" value="Glyco_hydro_25"/>
    <property type="match status" value="1"/>
</dbReference>
<dbReference type="SMART" id="SM00641">
    <property type="entry name" value="Glyco_25"/>
    <property type="match status" value="2"/>
</dbReference>
<keyword evidence="3" id="KW-0326">Glycosidase</keyword>
<dbReference type="InterPro" id="IPR036365">
    <property type="entry name" value="PGBD-like_sf"/>
</dbReference>
<dbReference type="SUPFAM" id="SSF47090">
    <property type="entry name" value="PGBD-like"/>
    <property type="match status" value="1"/>
</dbReference>
<evidence type="ECO:0000256" key="1">
    <source>
        <dbReference type="ARBA" id="ARBA00010646"/>
    </source>
</evidence>
<dbReference type="InterPro" id="IPR036366">
    <property type="entry name" value="PGBDSf"/>
</dbReference>
<dbReference type="InterPro" id="IPR002477">
    <property type="entry name" value="Peptidoglycan-bd-like"/>
</dbReference>
<evidence type="ECO:0000313" key="5">
    <source>
        <dbReference type="EMBL" id="NNU76618.1"/>
    </source>
</evidence>
<dbReference type="PANTHER" id="PTHR34135">
    <property type="entry name" value="LYSOZYME"/>
    <property type="match status" value="1"/>
</dbReference>
<organism evidence="5 6">
    <name type="scientific">Clostridium estertheticum</name>
    <dbReference type="NCBI Taxonomy" id="238834"/>
    <lineage>
        <taxon>Bacteria</taxon>
        <taxon>Bacillati</taxon>
        <taxon>Bacillota</taxon>
        <taxon>Clostridia</taxon>
        <taxon>Eubacteriales</taxon>
        <taxon>Clostridiaceae</taxon>
        <taxon>Clostridium</taxon>
    </lineage>
</organism>
<reference evidence="5 6" key="1">
    <citation type="submission" date="2020-05" db="EMBL/GenBank/DDBJ databases">
        <title>Complete genome of Clostridium estertheticum subspecies estertheticum, isolated from Vacuum packed lamb meat from New Zealand imported to Switzerland.</title>
        <authorList>
            <person name="Wambui J."/>
            <person name="Stevens M.J.A."/>
            <person name="Stephan R."/>
        </authorList>
    </citation>
    <scope>NUCLEOTIDE SEQUENCE [LARGE SCALE GENOMIC DNA]</scope>
    <source>
        <strain evidence="5 6">CEST001</strain>
    </source>
</reference>
<dbReference type="PANTHER" id="PTHR34135:SF2">
    <property type="entry name" value="LYSOZYME"/>
    <property type="match status" value="1"/>
</dbReference>
<protein>
    <recommendedName>
        <fullName evidence="4">Peptidoglycan binding-like domain-containing protein</fullName>
    </recommendedName>
</protein>
<dbReference type="Proteomes" id="UP000531659">
    <property type="component" value="Unassembled WGS sequence"/>
</dbReference>
<dbReference type="PROSITE" id="PS51904">
    <property type="entry name" value="GLYCOSYL_HYDROL_F25_2"/>
    <property type="match status" value="1"/>
</dbReference>
<keyword evidence="2" id="KW-0378">Hydrolase</keyword>
<evidence type="ECO:0000259" key="4">
    <source>
        <dbReference type="Pfam" id="PF01471"/>
    </source>
</evidence>
<evidence type="ECO:0000313" key="6">
    <source>
        <dbReference type="Proteomes" id="UP000531659"/>
    </source>
</evidence>
<dbReference type="InterPro" id="IPR017853">
    <property type="entry name" value="GH"/>
</dbReference>
<evidence type="ECO:0000256" key="2">
    <source>
        <dbReference type="ARBA" id="ARBA00022801"/>
    </source>
</evidence>
<comment type="similarity">
    <text evidence="1">Belongs to the glycosyl hydrolase 25 family.</text>
</comment>
<dbReference type="Pfam" id="PF01471">
    <property type="entry name" value="PG_binding_1"/>
    <property type="match status" value="1"/>
</dbReference>
<dbReference type="InterPro" id="IPR002053">
    <property type="entry name" value="Glyco_hydro_25"/>
</dbReference>
<dbReference type="EMBL" id="JABEYB010000008">
    <property type="protein sequence ID" value="NNU76618.1"/>
    <property type="molecule type" value="Genomic_DNA"/>
</dbReference>
<dbReference type="GO" id="GO:0016998">
    <property type="term" value="P:cell wall macromolecule catabolic process"/>
    <property type="evidence" value="ECO:0007669"/>
    <property type="project" value="InterPro"/>
</dbReference>
<dbReference type="GO" id="GO:0009253">
    <property type="term" value="P:peptidoglycan catabolic process"/>
    <property type="evidence" value="ECO:0007669"/>
    <property type="project" value="InterPro"/>
</dbReference>
<feature type="domain" description="Peptidoglycan binding-like" evidence="4">
    <location>
        <begin position="244"/>
        <end position="300"/>
    </location>
</feature>
<comment type="caution">
    <text evidence="5">The sequence shown here is derived from an EMBL/GenBank/DDBJ whole genome shotgun (WGS) entry which is preliminary data.</text>
</comment>
<name>A0A7Y3WT39_9CLOT</name>
<dbReference type="GO" id="GO:0016052">
    <property type="term" value="P:carbohydrate catabolic process"/>
    <property type="evidence" value="ECO:0007669"/>
    <property type="project" value="TreeGrafter"/>
</dbReference>
<dbReference type="AlphaFoldDB" id="A0A7Y3WT39"/>
<dbReference type="Gene3D" id="1.10.101.10">
    <property type="entry name" value="PGBD-like superfamily/PGBD"/>
    <property type="match status" value="1"/>
</dbReference>